<organism evidence="1 2">
    <name type="scientific">Spirochaeta lutea</name>
    <dbReference type="NCBI Taxonomy" id="1480694"/>
    <lineage>
        <taxon>Bacteria</taxon>
        <taxon>Pseudomonadati</taxon>
        <taxon>Spirochaetota</taxon>
        <taxon>Spirochaetia</taxon>
        <taxon>Spirochaetales</taxon>
        <taxon>Spirochaetaceae</taxon>
        <taxon>Spirochaeta</taxon>
    </lineage>
</organism>
<evidence type="ECO:0008006" key="3">
    <source>
        <dbReference type="Google" id="ProtNLM"/>
    </source>
</evidence>
<gene>
    <name evidence="1" type="ORF">DC28_11620</name>
</gene>
<accession>A0A098QY69</accession>
<dbReference type="EMBL" id="JNUP01000066">
    <property type="protein sequence ID" value="KGE71432.1"/>
    <property type="molecule type" value="Genomic_DNA"/>
</dbReference>
<dbReference type="RefSeq" id="WP_037548666.1">
    <property type="nucleotide sequence ID" value="NZ_JNUP01000066.1"/>
</dbReference>
<name>A0A098QY69_9SPIO</name>
<dbReference type="OrthoDB" id="356575at2"/>
<dbReference type="STRING" id="1480694.DC28_11620"/>
<dbReference type="AlphaFoldDB" id="A0A098QY69"/>
<reference evidence="1 2" key="1">
    <citation type="submission" date="2014-05" db="EMBL/GenBank/DDBJ databases">
        <title>De novo Genome Sequence of Spirocheata sp.</title>
        <authorList>
            <person name="Shivani Y."/>
            <person name="Subhash Y."/>
            <person name="Tushar L."/>
            <person name="Sasikala C."/>
            <person name="Ramana C.V."/>
        </authorList>
    </citation>
    <scope>NUCLEOTIDE SEQUENCE [LARGE SCALE GENOMIC DNA]</scope>
    <source>
        <strain evidence="1 2">JC230</strain>
    </source>
</reference>
<dbReference type="Proteomes" id="UP000029692">
    <property type="component" value="Unassembled WGS sequence"/>
</dbReference>
<proteinExistence type="predicted"/>
<evidence type="ECO:0000313" key="1">
    <source>
        <dbReference type="EMBL" id="KGE71432.1"/>
    </source>
</evidence>
<comment type="caution">
    <text evidence="1">The sequence shown here is derived from an EMBL/GenBank/DDBJ whole genome shotgun (WGS) entry which is preliminary data.</text>
</comment>
<protein>
    <recommendedName>
        <fullName evidence="3">PilZ domain-containing protein</fullName>
    </recommendedName>
</protein>
<keyword evidence="2" id="KW-1185">Reference proteome</keyword>
<sequence length="252" mass="28595">MEDQNSGLEARKVFILYPPSVVQEQLIEVLIQAEFEVAVIKDYRRIFSLMYKYPGSILFLNIEQRLPERDWDWLVDQIRADQAAHRTRLGILVYNSTDELKQHYLMEKGLECGFITLKLGIAESAKILLKTLEANEARGRRRYVRVRVPASKGSINVRYNGFTSQGTIMDISSVGMAAVLKPPIAKESYIDDIQLRLWGQISSVTGRVYGQRTLDSGEILHVILFEPAPEGATKAKLRSVIRKALQAEIDAE</sequence>
<evidence type="ECO:0000313" key="2">
    <source>
        <dbReference type="Proteomes" id="UP000029692"/>
    </source>
</evidence>